<evidence type="ECO:0000256" key="2">
    <source>
        <dbReference type="ARBA" id="ARBA00010139"/>
    </source>
</evidence>
<comment type="caution">
    <text evidence="9">The sequence shown here is derived from an EMBL/GenBank/DDBJ whole genome shotgun (WGS) entry which is preliminary data.</text>
</comment>
<comment type="cofactor">
    <cofactor evidence="1">
        <name>FAD</name>
        <dbReference type="ChEBI" id="CHEBI:57692"/>
    </cofactor>
</comment>
<evidence type="ECO:0000256" key="6">
    <source>
        <dbReference type="ARBA" id="ARBA00023002"/>
    </source>
</evidence>
<protein>
    <submittedName>
        <fullName evidence="9">Cyclopentanone 1,2-monooxygenase</fullName>
    </submittedName>
</protein>
<evidence type="ECO:0000313" key="9">
    <source>
        <dbReference type="EMBL" id="OCT54363.1"/>
    </source>
</evidence>
<dbReference type="VEuPathDB" id="FungiDB:G647_01636"/>
<evidence type="ECO:0000256" key="1">
    <source>
        <dbReference type="ARBA" id="ARBA00001974"/>
    </source>
</evidence>
<evidence type="ECO:0000256" key="4">
    <source>
        <dbReference type="ARBA" id="ARBA00022827"/>
    </source>
</evidence>
<dbReference type="eggNOG" id="KOG1399">
    <property type="taxonomic scope" value="Eukaryota"/>
</dbReference>
<reference evidence="10" key="1">
    <citation type="submission" date="2015-07" db="EMBL/GenBank/DDBJ databases">
        <authorList>
            <person name="Teixeira M.M."/>
            <person name="Souza R.C."/>
            <person name="Almeida L.G."/>
            <person name="Vicente V.A."/>
            <person name="de Hoog S."/>
            <person name="Bocca A.L."/>
            <person name="de Almeida S.R."/>
            <person name="Vasconcelos A.T."/>
            <person name="Felipe M.S."/>
        </authorList>
    </citation>
    <scope>NUCLEOTIDE SEQUENCE [LARGE SCALE GENOMIC DNA]</scope>
    <source>
        <strain evidence="10">KSF</strain>
    </source>
</reference>
<dbReference type="EMBL" id="LGRB01000004">
    <property type="protein sequence ID" value="OCT54363.1"/>
    <property type="molecule type" value="Genomic_DNA"/>
</dbReference>
<dbReference type="OrthoDB" id="66881at2759"/>
<dbReference type="InterPro" id="IPR050775">
    <property type="entry name" value="FAD-binding_Monooxygenases"/>
</dbReference>
<evidence type="ECO:0000256" key="7">
    <source>
        <dbReference type="ARBA" id="ARBA00023033"/>
    </source>
</evidence>
<evidence type="ECO:0000256" key="5">
    <source>
        <dbReference type="ARBA" id="ARBA00022857"/>
    </source>
</evidence>
<dbReference type="Proteomes" id="UP000094526">
    <property type="component" value="Unassembled WGS sequence"/>
</dbReference>
<dbReference type="Pfam" id="PF07992">
    <property type="entry name" value="Pyr_redox_2"/>
    <property type="match status" value="1"/>
</dbReference>
<dbReference type="Gene3D" id="3.50.50.60">
    <property type="entry name" value="FAD/NAD(P)-binding domain"/>
    <property type="match status" value="2"/>
</dbReference>
<keyword evidence="7 9" id="KW-0503">Monooxygenase</keyword>
<keyword evidence="3" id="KW-0285">Flavoprotein</keyword>
<name>A0A1C1D0K3_9EURO</name>
<evidence type="ECO:0000259" key="8">
    <source>
        <dbReference type="Pfam" id="PF07992"/>
    </source>
</evidence>
<dbReference type="STRING" id="86049.A0A1C1D0K3"/>
<comment type="similarity">
    <text evidence="2">Belongs to the FAD-binding monooxygenase family.</text>
</comment>
<dbReference type="VEuPathDB" id="FungiDB:CLCR_00795"/>
<feature type="domain" description="FAD/NAD(P)-binding" evidence="8">
    <location>
        <begin position="39"/>
        <end position="258"/>
    </location>
</feature>
<dbReference type="GO" id="GO:0004497">
    <property type="term" value="F:monooxygenase activity"/>
    <property type="evidence" value="ECO:0007669"/>
    <property type="project" value="UniProtKB-KW"/>
</dbReference>
<organism evidence="9 10">
    <name type="scientific">Cladophialophora carrionii</name>
    <dbReference type="NCBI Taxonomy" id="86049"/>
    <lineage>
        <taxon>Eukaryota</taxon>
        <taxon>Fungi</taxon>
        <taxon>Dikarya</taxon>
        <taxon>Ascomycota</taxon>
        <taxon>Pezizomycotina</taxon>
        <taxon>Eurotiomycetes</taxon>
        <taxon>Chaetothyriomycetidae</taxon>
        <taxon>Chaetothyriales</taxon>
        <taxon>Herpotrichiellaceae</taxon>
        <taxon>Cladophialophora</taxon>
    </lineage>
</organism>
<evidence type="ECO:0000313" key="10">
    <source>
        <dbReference type="Proteomes" id="UP000094526"/>
    </source>
</evidence>
<keyword evidence="10" id="KW-1185">Reference proteome</keyword>
<dbReference type="AlphaFoldDB" id="A0A1C1D0K3"/>
<dbReference type="PANTHER" id="PTHR43098">
    <property type="entry name" value="L-ORNITHINE N(5)-MONOOXYGENASE-RELATED"/>
    <property type="match status" value="1"/>
</dbReference>
<dbReference type="PRINTS" id="PR00411">
    <property type="entry name" value="PNDRDTASEI"/>
</dbReference>
<dbReference type="InterPro" id="IPR036188">
    <property type="entry name" value="FAD/NAD-bd_sf"/>
</dbReference>
<sequence>MGDPSDAQELPEKILKRELYEFARRRKTDYPYNDNLEVDVLIIGAGFGGTYLLYEMRKAGFKTVLYEAGTSFGGTWRWNVYPGARVDSEVPIYQLGIPEVYKTWTWTTNYPDYHELQAYFDHVDQVCNLSKDCAFESVVISSEFDTNSGKWTVKTADGRTAKAKYLIIAAGFAAKRYIPDYPSMEKFKGIMHHSSFWPPEGVNANGKRVAIIGTGASGVQMIQEWGPCAEHLTVFQRTPNLALPMGKRDMTKAEQEALYPAYPDLMRMRECNFAGFTYDFEERNTFEDTPEEREAVYERLWKKAGFALWLGSHKDYLFDMKANRCVYDFWQKKQAPRVKNPEKRALLIPEEPPHAFGIKRPCLEQNYFEVLDRDNVTIVDISEKGGVKIEEFTETGIKTSDGKHHEFDIIALATGFDITTGGMTNMGLKSIHGTTLQDEWRKAAYTYLGTTISGYPNMFHLYGPQGPTLMPPVLANGPTAVEVQGRWIRDAIKLIDRQGLKYINPTQEASQKWKTRINELSDMTLLPTTRSTYMGGSVPGKAFEAVNYTGGIPEYIKEIRAVLPSFAGFETVKA</sequence>
<evidence type="ECO:0000256" key="3">
    <source>
        <dbReference type="ARBA" id="ARBA00022630"/>
    </source>
</evidence>
<keyword evidence="5" id="KW-0521">NADP</keyword>
<keyword evidence="6" id="KW-0560">Oxidoreductase</keyword>
<dbReference type="SUPFAM" id="SSF51905">
    <property type="entry name" value="FAD/NAD(P)-binding domain"/>
    <property type="match status" value="2"/>
</dbReference>
<proteinExistence type="inferred from homology"/>
<accession>A0A1C1D0K3</accession>
<dbReference type="InterPro" id="IPR023753">
    <property type="entry name" value="FAD/NAD-binding_dom"/>
</dbReference>
<gene>
    <name evidence="9" type="primary">cpnB</name>
    <name evidence="9" type="ORF">CLCR_00795</name>
</gene>
<keyword evidence="4" id="KW-0274">FAD</keyword>
<dbReference type="PANTHER" id="PTHR43098:SF3">
    <property type="entry name" value="L-ORNITHINE N(5)-MONOOXYGENASE-RELATED"/>
    <property type="match status" value="1"/>
</dbReference>